<dbReference type="RefSeq" id="WP_349300958.1">
    <property type="nucleotide sequence ID" value="NZ_JBEDNQ010000012.1"/>
</dbReference>
<dbReference type="Proteomes" id="UP001494902">
    <property type="component" value="Unassembled WGS sequence"/>
</dbReference>
<reference evidence="1 2" key="1">
    <citation type="submission" date="2024-03" db="EMBL/GenBank/DDBJ databases">
        <title>Draft genome sequence of Pseudonocardia nematodicida JCM 31783.</title>
        <authorList>
            <person name="Butdee W."/>
            <person name="Duangmal K."/>
        </authorList>
    </citation>
    <scope>NUCLEOTIDE SEQUENCE [LARGE SCALE GENOMIC DNA]</scope>
    <source>
        <strain evidence="1 2">JCM 31783</strain>
    </source>
</reference>
<evidence type="ECO:0000313" key="2">
    <source>
        <dbReference type="Proteomes" id="UP001494902"/>
    </source>
</evidence>
<comment type="caution">
    <text evidence="1">The sequence shown here is derived from an EMBL/GenBank/DDBJ whole genome shotgun (WGS) entry which is preliminary data.</text>
</comment>
<accession>A0ABV1KHF2</accession>
<proteinExistence type="predicted"/>
<gene>
    <name evidence="1" type="ORF">WIS52_25705</name>
</gene>
<keyword evidence="2" id="KW-1185">Reference proteome</keyword>
<name>A0ABV1KHF2_9PSEU</name>
<dbReference type="EMBL" id="JBEDNQ010000012">
    <property type="protein sequence ID" value="MEQ3553885.1"/>
    <property type="molecule type" value="Genomic_DNA"/>
</dbReference>
<evidence type="ECO:0000313" key="1">
    <source>
        <dbReference type="EMBL" id="MEQ3553885.1"/>
    </source>
</evidence>
<organism evidence="1 2">
    <name type="scientific">Pseudonocardia nematodicida</name>
    <dbReference type="NCBI Taxonomy" id="1206997"/>
    <lineage>
        <taxon>Bacteria</taxon>
        <taxon>Bacillati</taxon>
        <taxon>Actinomycetota</taxon>
        <taxon>Actinomycetes</taxon>
        <taxon>Pseudonocardiales</taxon>
        <taxon>Pseudonocardiaceae</taxon>
        <taxon>Pseudonocardia</taxon>
    </lineage>
</organism>
<protein>
    <submittedName>
        <fullName evidence="1">Uncharacterized protein</fullName>
    </submittedName>
</protein>
<sequence>MDVADVRDLEWKKFSEPGIFNSVRNIAKFRLVVKLGYTGRWQENKDEARKISQKLYYHLLRTLHACGFHQPEDLEVLHGEGKFRISYADPEYGFIITVTETGWVEVERDGSSLERFHEWYVSLMPAMQNVLNTIRSCIREELGESAGLRRADSDELESIAMQQAHYEFQIIGYRFRRANSRESSVNSELMKRAFVLLPDAHGRLAPSGDQDPKAFGRISYMVNRWVGPEEAKRRENYQVSAPSNNEWSSLWFTFTYIGDSFVSPEGVRSPFSEKDFVSPKGAVVPYVDFFRDRAIRGFVATLTDGYEFVTTPDILP</sequence>